<dbReference type="GO" id="GO:0007229">
    <property type="term" value="P:integrin-mediated signaling pathway"/>
    <property type="evidence" value="ECO:0007669"/>
    <property type="project" value="TreeGrafter"/>
</dbReference>
<dbReference type="GO" id="GO:0005178">
    <property type="term" value="F:integrin binding"/>
    <property type="evidence" value="ECO:0007669"/>
    <property type="project" value="TreeGrafter"/>
</dbReference>
<accession>A0A672GCI6</accession>
<reference evidence="2" key="2">
    <citation type="submission" date="2025-08" db="UniProtKB">
        <authorList>
            <consortium name="Ensembl"/>
        </authorList>
    </citation>
    <scope>IDENTIFICATION</scope>
</reference>
<dbReference type="SUPFAM" id="SSF69318">
    <property type="entry name" value="Integrin alpha N-terminal domain"/>
    <property type="match status" value="1"/>
</dbReference>
<protein>
    <submittedName>
        <fullName evidence="2">Uncharacterized protein</fullName>
    </submittedName>
</protein>
<evidence type="ECO:0000313" key="2">
    <source>
        <dbReference type="Ensembl" id="ENSSFAP00005016553.1"/>
    </source>
</evidence>
<dbReference type="InParanoid" id="A0A672GCI6"/>
<dbReference type="InterPro" id="IPR028994">
    <property type="entry name" value="Integrin_alpha_N"/>
</dbReference>
<proteinExistence type="predicted"/>
<dbReference type="GO" id="GO:0050900">
    <property type="term" value="P:leukocyte migration"/>
    <property type="evidence" value="ECO:0007669"/>
    <property type="project" value="TreeGrafter"/>
</dbReference>
<dbReference type="OMA" id="WCKISAK"/>
<dbReference type="PANTHER" id="PTHR23220:SF9">
    <property type="entry name" value="INTEGRIN ALPHA-6"/>
    <property type="match status" value="1"/>
</dbReference>
<evidence type="ECO:0000256" key="1">
    <source>
        <dbReference type="ARBA" id="ARBA00023180"/>
    </source>
</evidence>
<dbReference type="GO" id="GO:0033627">
    <property type="term" value="P:cell adhesion mediated by integrin"/>
    <property type="evidence" value="ECO:0007669"/>
    <property type="project" value="TreeGrafter"/>
</dbReference>
<reference evidence="2" key="3">
    <citation type="submission" date="2025-09" db="UniProtKB">
        <authorList>
            <consortium name="Ensembl"/>
        </authorList>
    </citation>
    <scope>IDENTIFICATION</scope>
</reference>
<dbReference type="InterPro" id="IPR000413">
    <property type="entry name" value="Integrin_alpha"/>
</dbReference>
<dbReference type="GO" id="GO:0009897">
    <property type="term" value="C:external side of plasma membrane"/>
    <property type="evidence" value="ECO:0007669"/>
    <property type="project" value="TreeGrafter"/>
</dbReference>
<dbReference type="GO" id="GO:0098609">
    <property type="term" value="P:cell-cell adhesion"/>
    <property type="evidence" value="ECO:0007669"/>
    <property type="project" value="TreeGrafter"/>
</dbReference>
<keyword evidence="1" id="KW-0325">Glycoprotein</keyword>
<dbReference type="GO" id="GO:0008305">
    <property type="term" value="C:integrin complex"/>
    <property type="evidence" value="ECO:0007669"/>
    <property type="project" value="InterPro"/>
</dbReference>
<reference evidence="2" key="1">
    <citation type="submission" date="2019-06" db="EMBL/GenBank/DDBJ databases">
        <authorList>
            <consortium name="Wellcome Sanger Institute Data Sharing"/>
        </authorList>
    </citation>
    <scope>NUCLEOTIDE SEQUENCE [LARGE SCALE GENOMIC DNA]</scope>
</reference>
<dbReference type="Gene3D" id="2.130.10.130">
    <property type="entry name" value="Integrin alpha, N-terminal"/>
    <property type="match status" value="1"/>
</dbReference>
<evidence type="ECO:0000313" key="3">
    <source>
        <dbReference type="Proteomes" id="UP000472267"/>
    </source>
</evidence>
<dbReference type="PRINTS" id="PR01185">
    <property type="entry name" value="INTEGRINA"/>
</dbReference>
<dbReference type="GO" id="GO:0007160">
    <property type="term" value="P:cell-matrix adhesion"/>
    <property type="evidence" value="ECO:0007669"/>
    <property type="project" value="TreeGrafter"/>
</dbReference>
<dbReference type="Proteomes" id="UP000472267">
    <property type="component" value="Chromosome 2"/>
</dbReference>
<dbReference type="Ensembl" id="ENSSFAT00005017204.1">
    <property type="protein sequence ID" value="ENSSFAP00005016553.1"/>
    <property type="gene ID" value="ENSSFAG00005008788.1"/>
</dbReference>
<sequence>MLTPRCDERLSALRPGFSVDSSTALVRQGELTIVSGAPRGGYSGQVVFMKPDATAKRNLAIELVLSEPGLASSFGYDVAVVDLNGDG</sequence>
<dbReference type="AlphaFoldDB" id="A0A672GCI6"/>
<keyword evidence="3" id="KW-1185">Reference proteome</keyword>
<organism evidence="2 3">
    <name type="scientific">Salarias fasciatus</name>
    <name type="common">Jewelled blenny</name>
    <name type="synonym">Blennius fasciatus</name>
    <dbReference type="NCBI Taxonomy" id="181472"/>
    <lineage>
        <taxon>Eukaryota</taxon>
        <taxon>Metazoa</taxon>
        <taxon>Chordata</taxon>
        <taxon>Craniata</taxon>
        <taxon>Vertebrata</taxon>
        <taxon>Euteleostomi</taxon>
        <taxon>Actinopterygii</taxon>
        <taxon>Neopterygii</taxon>
        <taxon>Teleostei</taxon>
        <taxon>Neoteleostei</taxon>
        <taxon>Acanthomorphata</taxon>
        <taxon>Ovalentaria</taxon>
        <taxon>Blenniimorphae</taxon>
        <taxon>Blenniiformes</taxon>
        <taxon>Blennioidei</taxon>
        <taxon>Blenniidae</taxon>
        <taxon>Salariinae</taxon>
        <taxon>Salarias</taxon>
    </lineage>
</organism>
<name>A0A672GCI6_SALFA</name>
<dbReference type="PANTHER" id="PTHR23220">
    <property type="entry name" value="INTEGRIN ALPHA"/>
    <property type="match status" value="1"/>
</dbReference>